<dbReference type="EMBL" id="LR133909">
    <property type="protein sequence ID" value="VDY37115.1"/>
    <property type="molecule type" value="Genomic_DNA"/>
</dbReference>
<dbReference type="PANTHER" id="PTHR30376">
    <property type="entry name" value="SIGMA FACTOR RPOH HEAT SHOCK RELATED"/>
    <property type="match status" value="1"/>
</dbReference>
<accession>A0A447JAQ4</accession>
<dbReference type="PANTHER" id="PTHR30376:SF3">
    <property type="entry name" value="RNA POLYMERASE SIGMA FACTOR RPOH"/>
    <property type="match status" value="1"/>
</dbReference>
<reference evidence="1 2" key="1">
    <citation type="submission" date="2018-12" db="EMBL/GenBank/DDBJ databases">
        <authorList>
            <consortium name="Pathogen Informatics"/>
        </authorList>
    </citation>
    <scope>NUCLEOTIDE SEQUENCE [LARGE SCALE GENOMIC DNA]</scope>
    <source>
        <strain evidence="1 2">NCTC7102</strain>
    </source>
</reference>
<organism evidence="1 2">
    <name type="scientific">Salmonella enterica subsp. enterica serovar Daytona</name>
    <dbReference type="NCBI Taxonomy" id="1962639"/>
    <lineage>
        <taxon>Bacteria</taxon>
        <taxon>Pseudomonadati</taxon>
        <taxon>Pseudomonadota</taxon>
        <taxon>Gammaproteobacteria</taxon>
        <taxon>Enterobacterales</taxon>
        <taxon>Enterobacteriaceae</taxon>
        <taxon>Salmonella</taxon>
    </lineage>
</organism>
<dbReference type="AlphaFoldDB" id="A0A447JAQ4"/>
<proteinExistence type="predicted"/>
<protein>
    <submittedName>
        <fullName evidence="1">RNA polymerase sigma-32 factor</fullName>
    </submittedName>
</protein>
<sequence length="49" mass="5986">MLRNWRIVKVATTKAQRKLFFNLRKTKQRLGWFNQDEVEMVARELGCFQ</sequence>
<evidence type="ECO:0000313" key="2">
    <source>
        <dbReference type="Proteomes" id="UP000281393"/>
    </source>
</evidence>
<dbReference type="Proteomes" id="UP000281393">
    <property type="component" value="Chromosome"/>
</dbReference>
<evidence type="ECO:0000313" key="1">
    <source>
        <dbReference type="EMBL" id="VDY37115.1"/>
    </source>
</evidence>
<gene>
    <name evidence="1" type="primary">rpoH_2</name>
    <name evidence="1" type="ORF">NCTC7102_00367</name>
</gene>
<name>A0A447JAQ4_SALET</name>
<dbReference type="InterPro" id="IPR050813">
    <property type="entry name" value="Sigma-70_Factor"/>
</dbReference>